<dbReference type="GO" id="GO:0003735">
    <property type="term" value="F:structural constituent of ribosome"/>
    <property type="evidence" value="ECO:0007669"/>
    <property type="project" value="InterPro"/>
</dbReference>
<dbReference type="HOGENOM" id="CLU_090139_2_0_1"/>
<dbReference type="GO" id="GO:0070181">
    <property type="term" value="F:small ribosomal subunit rRNA binding"/>
    <property type="evidence" value="ECO:0007669"/>
    <property type="project" value="TreeGrafter"/>
</dbReference>
<dbReference type="PROSITE" id="PS00362">
    <property type="entry name" value="RIBOSOMAL_S15"/>
    <property type="match status" value="1"/>
</dbReference>
<dbReference type="FunFam" id="1.10.287.10:FF:000003">
    <property type="entry name" value="40S ribosomal protein S13"/>
    <property type="match status" value="1"/>
</dbReference>
<reference evidence="6 7" key="1">
    <citation type="submission" date="2012-08" db="EMBL/GenBank/DDBJ databases">
        <title>Oryza genome evolution.</title>
        <authorList>
            <person name="Wing R.A."/>
        </authorList>
    </citation>
    <scope>NUCLEOTIDE SEQUENCE</scope>
</reference>
<reference evidence="6" key="3">
    <citation type="submission" date="2015-04" db="UniProtKB">
        <authorList>
            <consortium name="EnsemblPlants"/>
        </authorList>
    </citation>
    <scope>IDENTIFICATION</scope>
</reference>
<evidence type="ECO:0000256" key="4">
    <source>
        <dbReference type="RuleBase" id="RU003919"/>
    </source>
</evidence>
<dbReference type="Gene3D" id="4.10.860.130">
    <property type="match status" value="1"/>
</dbReference>
<dbReference type="InterPro" id="IPR000589">
    <property type="entry name" value="Ribosomal_uS15"/>
</dbReference>
<dbReference type="SUPFAM" id="SSF47060">
    <property type="entry name" value="S15/NS1 RNA-binding domain"/>
    <property type="match status" value="1"/>
</dbReference>
<dbReference type="eggNOG" id="KOG0400">
    <property type="taxonomic scope" value="Eukaryota"/>
</dbReference>
<feature type="domain" description="Small ribosomal subunit protein uS15 N-terminal" evidence="5">
    <location>
        <begin position="1"/>
        <end position="60"/>
    </location>
</feature>
<dbReference type="AlphaFoldDB" id="A0A0D9X0M3"/>
<comment type="similarity">
    <text evidence="1 4">Belongs to the universal ribosomal protein uS15 family.</text>
</comment>
<dbReference type="GO" id="GO:0022627">
    <property type="term" value="C:cytosolic small ribosomal subunit"/>
    <property type="evidence" value="ECO:0007669"/>
    <property type="project" value="TreeGrafter"/>
</dbReference>
<dbReference type="GO" id="GO:0006412">
    <property type="term" value="P:translation"/>
    <property type="evidence" value="ECO:0007669"/>
    <property type="project" value="InterPro"/>
</dbReference>
<dbReference type="CDD" id="cd00353">
    <property type="entry name" value="Ribosomal_S15p_S13e"/>
    <property type="match status" value="1"/>
</dbReference>
<evidence type="ECO:0000313" key="7">
    <source>
        <dbReference type="Proteomes" id="UP000032180"/>
    </source>
</evidence>
<keyword evidence="2 4" id="KW-0689">Ribosomal protein</keyword>
<keyword evidence="3 4" id="KW-0687">Ribonucleoprotein</keyword>
<protein>
    <recommendedName>
        <fullName evidence="5">Small ribosomal subunit protein uS15 N-terminal domain-containing protein</fullName>
    </recommendedName>
</protein>
<evidence type="ECO:0000256" key="2">
    <source>
        <dbReference type="ARBA" id="ARBA00022980"/>
    </source>
</evidence>
<dbReference type="EnsemblPlants" id="LPERR07G16880.1">
    <property type="protein sequence ID" value="LPERR07G16880.1"/>
    <property type="gene ID" value="LPERR07G16880"/>
</dbReference>
<dbReference type="GO" id="GO:0005730">
    <property type="term" value="C:nucleolus"/>
    <property type="evidence" value="ECO:0007669"/>
    <property type="project" value="TreeGrafter"/>
</dbReference>
<dbReference type="SMART" id="SM01386">
    <property type="entry name" value="Ribosomal_S13_N"/>
    <property type="match status" value="1"/>
</dbReference>
<dbReference type="PANTHER" id="PTHR11885">
    <property type="entry name" value="RIBOSOMAL PROTEIN S15P/S13E"/>
    <property type="match status" value="1"/>
</dbReference>
<organism evidence="6 7">
    <name type="scientific">Leersia perrieri</name>
    <dbReference type="NCBI Taxonomy" id="77586"/>
    <lineage>
        <taxon>Eukaryota</taxon>
        <taxon>Viridiplantae</taxon>
        <taxon>Streptophyta</taxon>
        <taxon>Embryophyta</taxon>
        <taxon>Tracheophyta</taxon>
        <taxon>Spermatophyta</taxon>
        <taxon>Magnoliopsida</taxon>
        <taxon>Liliopsida</taxon>
        <taxon>Poales</taxon>
        <taxon>Poaceae</taxon>
        <taxon>BOP clade</taxon>
        <taxon>Oryzoideae</taxon>
        <taxon>Oryzeae</taxon>
        <taxon>Oryzinae</taxon>
        <taxon>Leersia</taxon>
    </lineage>
</organism>
<dbReference type="InterPro" id="IPR023029">
    <property type="entry name" value="Ribosomal_uS15_arc_euk"/>
</dbReference>
<name>A0A0D9X0M3_9ORYZ</name>
<sequence>MGRMHSSGKGMSSSVLPYKREAPAWVKSSVSEVEEAIVRAAKKGQLPSQIGAMLRDAHAIPLSRGLTGGKVLRVLKSRGLAPEVPEDLYFLIKKAVAMRRHLERNRKDKDTKFRLILVESRVHRLTRYYRLAKKIPASWKYDSVTASTLVA</sequence>
<dbReference type="Gene3D" id="1.10.287.10">
    <property type="entry name" value="S15/NS1, RNA-binding"/>
    <property type="match status" value="1"/>
</dbReference>
<evidence type="ECO:0000256" key="3">
    <source>
        <dbReference type="ARBA" id="ARBA00023274"/>
    </source>
</evidence>
<keyword evidence="7" id="KW-1185">Reference proteome</keyword>
<accession>A0A0D9X0M3</accession>
<evidence type="ECO:0000256" key="1">
    <source>
        <dbReference type="ARBA" id="ARBA00008434"/>
    </source>
</evidence>
<dbReference type="InterPro" id="IPR012606">
    <property type="entry name" value="Ribosomal_uS15_N"/>
</dbReference>
<dbReference type="SMART" id="SM01387">
    <property type="entry name" value="Ribosomal_S15"/>
    <property type="match status" value="1"/>
</dbReference>
<proteinExistence type="inferred from homology"/>
<dbReference type="STRING" id="77586.A0A0D9X0M3"/>
<dbReference type="Gramene" id="LPERR07G16880.1">
    <property type="protein sequence ID" value="LPERR07G16880.1"/>
    <property type="gene ID" value="LPERR07G16880"/>
</dbReference>
<dbReference type="PANTHER" id="PTHR11885:SF16">
    <property type="entry name" value="OS07G0572900 PROTEIN"/>
    <property type="match status" value="1"/>
</dbReference>
<dbReference type="HAMAP" id="MF_01343_A">
    <property type="entry name" value="Ribosomal_uS15_A"/>
    <property type="match status" value="1"/>
</dbReference>
<dbReference type="Pfam" id="PF00312">
    <property type="entry name" value="Ribosomal_S15"/>
    <property type="match status" value="1"/>
</dbReference>
<reference evidence="7" key="2">
    <citation type="submission" date="2013-12" db="EMBL/GenBank/DDBJ databases">
        <authorList>
            <person name="Yu Y."/>
            <person name="Lee S."/>
            <person name="de Baynast K."/>
            <person name="Wissotski M."/>
            <person name="Liu L."/>
            <person name="Talag J."/>
            <person name="Goicoechea J."/>
            <person name="Angelova A."/>
            <person name="Jetty R."/>
            <person name="Kudrna D."/>
            <person name="Golser W."/>
            <person name="Rivera L."/>
            <person name="Zhang J."/>
            <person name="Wing R."/>
        </authorList>
    </citation>
    <scope>NUCLEOTIDE SEQUENCE</scope>
</reference>
<evidence type="ECO:0000313" key="6">
    <source>
        <dbReference type="EnsemblPlants" id="LPERR07G16880.1"/>
    </source>
</evidence>
<dbReference type="Pfam" id="PF08069">
    <property type="entry name" value="Ribosomal_S13_N"/>
    <property type="match status" value="1"/>
</dbReference>
<evidence type="ECO:0000259" key="5">
    <source>
        <dbReference type="SMART" id="SM01386"/>
    </source>
</evidence>
<dbReference type="NCBIfam" id="NF006331">
    <property type="entry name" value="PRK08561.1"/>
    <property type="match status" value="1"/>
</dbReference>
<dbReference type="InterPro" id="IPR009068">
    <property type="entry name" value="uS15_NS1_RNA-bd_sf"/>
</dbReference>
<dbReference type="Proteomes" id="UP000032180">
    <property type="component" value="Chromosome 7"/>
</dbReference>